<dbReference type="OrthoDB" id="594666at2"/>
<dbReference type="Proteomes" id="UP000184048">
    <property type="component" value="Unassembled WGS sequence"/>
</dbReference>
<name>A0A1M4WQG3_9BACT</name>
<protein>
    <recommendedName>
        <fullName evidence="3">Tetratricopeptide repeat-containing protein</fullName>
    </recommendedName>
</protein>
<dbReference type="AlphaFoldDB" id="A0A1M4WQG3"/>
<accession>A0A1M4WQG3</accession>
<dbReference type="EMBL" id="FQUU01000004">
    <property type="protein sequence ID" value="SHE83410.1"/>
    <property type="molecule type" value="Genomic_DNA"/>
</dbReference>
<dbReference type="RefSeq" id="WP_072834395.1">
    <property type="nucleotide sequence ID" value="NZ_FQUU01000004.1"/>
</dbReference>
<organism evidence="1 2">
    <name type="scientific">Flavisolibacter ginsengisoli DSM 18119</name>
    <dbReference type="NCBI Taxonomy" id="1121884"/>
    <lineage>
        <taxon>Bacteria</taxon>
        <taxon>Pseudomonadati</taxon>
        <taxon>Bacteroidota</taxon>
        <taxon>Chitinophagia</taxon>
        <taxon>Chitinophagales</taxon>
        <taxon>Chitinophagaceae</taxon>
        <taxon>Flavisolibacter</taxon>
    </lineage>
</organism>
<sequence>MSERTHALAQHLFGKATIDECDLSEVKGLAQRYPYFAPAQFLLLEKLKQEGAEAYNAQLQKAILYYPDPLQFQYFINSGRYYTEISFDDQEIAPVEIADKIYGDEPIATVVVNEEQDARDFNTTLEETEVGTGLEIAEVPMEEPERGHEPEADNEPVTIEPEVPPTLMEPDKENEINNTHITAVSETGISTVDETTEQPPAPVAGLLKDKLNEPVKDTGISFEPFHMVDYFASQGIKISQEELPKDKFGKQVKSFTEWLKTMKRLPATQLTASVDAGTETKVQNMALNSIHDASVWTEAMAEVWVKQGNASKAIEVYNKLSLLNPSKRAYFATKIENLKRS</sequence>
<gene>
    <name evidence="1" type="ORF">SAMN02745131_01183</name>
</gene>
<proteinExistence type="predicted"/>
<dbReference type="STRING" id="1121884.SAMN02745131_01183"/>
<evidence type="ECO:0008006" key="3">
    <source>
        <dbReference type="Google" id="ProtNLM"/>
    </source>
</evidence>
<evidence type="ECO:0000313" key="1">
    <source>
        <dbReference type="EMBL" id="SHE83410.1"/>
    </source>
</evidence>
<reference evidence="1 2" key="1">
    <citation type="submission" date="2016-11" db="EMBL/GenBank/DDBJ databases">
        <authorList>
            <person name="Jaros S."/>
            <person name="Januszkiewicz K."/>
            <person name="Wedrychowicz H."/>
        </authorList>
    </citation>
    <scope>NUCLEOTIDE SEQUENCE [LARGE SCALE GENOMIC DNA]</scope>
    <source>
        <strain evidence="1 2">DSM 18119</strain>
    </source>
</reference>
<keyword evidence="2" id="KW-1185">Reference proteome</keyword>
<evidence type="ECO:0000313" key="2">
    <source>
        <dbReference type="Proteomes" id="UP000184048"/>
    </source>
</evidence>